<feature type="domain" description="Essential protein Yae1 N-terminal" evidence="3">
    <location>
        <begin position="21"/>
        <end position="57"/>
    </location>
</feature>
<proteinExistence type="inferred from homology"/>
<feature type="compositionally biased region" description="Polar residues" evidence="2">
    <location>
        <begin position="124"/>
        <end position="135"/>
    </location>
</feature>
<dbReference type="InterPro" id="IPR052436">
    <property type="entry name" value="LTO1_adapter"/>
</dbReference>
<dbReference type="AlphaFoldDB" id="A0A4Y7Q0Q9"/>
<feature type="compositionally biased region" description="Basic and acidic residues" evidence="2">
    <location>
        <begin position="140"/>
        <end position="155"/>
    </location>
</feature>
<evidence type="ECO:0000313" key="4">
    <source>
        <dbReference type="EMBL" id="TDL20439.1"/>
    </source>
</evidence>
<gene>
    <name evidence="4" type="ORF">BD410DRAFT_371661</name>
</gene>
<dbReference type="Proteomes" id="UP000294933">
    <property type="component" value="Unassembled WGS sequence"/>
</dbReference>
<keyword evidence="5" id="KW-1185">Reference proteome</keyword>
<name>A0A4Y7Q0Q9_9AGAM</name>
<dbReference type="EMBL" id="ML170188">
    <property type="protein sequence ID" value="TDL20439.1"/>
    <property type="molecule type" value="Genomic_DNA"/>
</dbReference>
<comment type="similarity">
    <text evidence="1">Belongs to the LTO1 family.</text>
</comment>
<dbReference type="Pfam" id="PF09811">
    <property type="entry name" value="Yae1_N"/>
    <property type="match status" value="1"/>
</dbReference>
<evidence type="ECO:0000259" key="3">
    <source>
        <dbReference type="Pfam" id="PF09811"/>
    </source>
</evidence>
<sequence length="155" mass="17141">MDDSCNIEAVVDLEQQFYNAGHADGFAHGRIHGLIEGRAVGRQKGFEIWEEVGYYEGSRHNVKQLIDLISQFPLKNSAADESESSDFDMSKLLNQIRSRYKMLCATLGVKPSLRAGTAPESKNDNASLDAATTRSGGIWKVERPPGDFKSTELSF</sequence>
<evidence type="ECO:0000256" key="2">
    <source>
        <dbReference type="SAM" id="MobiDB-lite"/>
    </source>
</evidence>
<accession>A0A4Y7Q0Q9</accession>
<reference evidence="4 5" key="1">
    <citation type="submission" date="2018-06" db="EMBL/GenBank/DDBJ databases">
        <title>A transcriptomic atlas of mushroom development highlights an independent origin of complex multicellularity.</title>
        <authorList>
            <consortium name="DOE Joint Genome Institute"/>
            <person name="Krizsan K."/>
            <person name="Almasi E."/>
            <person name="Merenyi Z."/>
            <person name="Sahu N."/>
            <person name="Viragh M."/>
            <person name="Koszo T."/>
            <person name="Mondo S."/>
            <person name="Kiss B."/>
            <person name="Balint B."/>
            <person name="Kues U."/>
            <person name="Barry K."/>
            <person name="Hegedus J.C."/>
            <person name="Henrissat B."/>
            <person name="Johnson J."/>
            <person name="Lipzen A."/>
            <person name="Ohm R."/>
            <person name="Nagy I."/>
            <person name="Pangilinan J."/>
            <person name="Yan J."/>
            <person name="Xiong Y."/>
            <person name="Grigoriev I.V."/>
            <person name="Hibbett D.S."/>
            <person name="Nagy L.G."/>
        </authorList>
    </citation>
    <scope>NUCLEOTIDE SEQUENCE [LARGE SCALE GENOMIC DNA]</scope>
    <source>
        <strain evidence="4 5">SZMC22713</strain>
    </source>
</reference>
<feature type="region of interest" description="Disordered" evidence="2">
    <location>
        <begin position="114"/>
        <end position="155"/>
    </location>
</feature>
<evidence type="ECO:0000256" key="1">
    <source>
        <dbReference type="ARBA" id="ARBA00038090"/>
    </source>
</evidence>
<dbReference type="PANTHER" id="PTHR28532:SF1">
    <property type="entry name" value="ORAL CANCER OVEREXPRESSED 1"/>
    <property type="match status" value="1"/>
</dbReference>
<dbReference type="InterPro" id="IPR019191">
    <property type="entry name" value="Essential_protein_Yae1_N"/>
</dbReference>
<dbReference type="OrthoDB" id="48036at2759"/>
<dbReference type="PANTHER" id="PTHR28532">
    <property type="entry name" value="GEO13458P1"/>
    <property type="match status" value="1"/>
</dbReference>
<organism evidence="4 5">
    <name type="scientific">Rickenella mellea</name>
    <dbReference type="NCBI Taxonomy" id="50990"/>
    <lineage>
        <taxon>Eukaryota</taxon>
        <taxon>Fungi</taxon>
        <taxon>Dikarya</taxon>
        <taxon>Basidiomycota</taxon>
        <taxon>Agaricomycotina</taxon>
        <taxon>Agaricomycetes</taxon>
        <taxon>Hymenochaetales</taxon>
        <taxon>Rickenellaceae</taxon>
        <taxon>Rickenella</taxon>
    </lineage>
</organism>
<evidence type="ECO:0000313" key="5">
    <source>
        <dbReference type="Proteomes" id="UP000294933"/>
    </source>
</evidence>
<dbReference type="STRING" id="50990.A0A4Y7Q0Q9"/>
<protein>
    <recommendedName>
        <fullName evidence="3">Essential protein Yae1 N-terminal domain-containing protein</fullName>
    </recommendedName>
</protein>
<dbReference type="VEuPathDB" id="FungiDB:BD410DRAFT_371661"/>